<accession>A0A1I8AQ38</accession>
<evidence type="ECO:0000313" key="2">
    <source>
        <dbReference type="Proteomes" id="UP000095287"/>
    </source>
</evidence>
<dbReference type="AlphaFoldDB" id="A0A1I8AQ38"/>
<feature type="region of interest" description="Disordered" evidence="1">
    <location>
        <begin position="51"/>
        <end position="72"/>
    </location>
</feature>
<evidence type="ECO:0000313" key="3">
    <source>
        <dbReference type="WBParaSite" id="L893_g8013.t1"/>
    </source>
</evidence>
<organism evidence="2 3">
    <name type="scientific">Steinernema glaseri</name>
    <dbReference type="NCBI Taxonomy" id="37863"/>
    <lineage>
        <taxon>Eukaryota</taxon>
        <taxon>Metazoa</taxon>
        <taxon>Ecdysozoa</taxon>
        <taxon>Nematoda</taxon>
        <taxon>Chromadorea</taxon>
        <taxon>Rhabditida</taxon>
        <taxon>Tylenchina</taxon>
        <taxon>Panagrolaimomorpha</taxon>
        <taxon>Strongyloidoidea</taxon>
        <taxon>Steinernematidae</taxon>
        <taxon>Steinernema</taxon>
    </lineage>
</organism>
<keyword evidence="2" id="KW-1185">Reference proteome</keyword>
<name>A0A1I8AQ38_9BILA</name>
<proteinExistence type="predicted"/>
<dbReference type="WBParaSite" id="L893_g8013.t1">
    <property type="protein sequence ID" value="L893_g8013.t1"/>
    <property type="gene ID" value="L893_g8013"/>
</dbReference>
<feature type="compositionally biased region" description="Basic residues" evidence="1">
    <location>
        <begin position="61"/>
        <end position="72"/>
    </location>
</feature>
<protein>
    <submittedName>
        <fullName evidence="3">RMI1_N domain-containing protein</fullName>
    </submittedName>
</protein>
<evidence type="ECO:0000256" key="1">
    <source>
        <dbReference type="SAM" id="MobiDB-lite"/>
    </source>
</evidence>
<dbReference type="Proteomes" id="UP000095287">
    <property type="component" value="Unplaced"/>
</dbReference>
<sequence>MMTPWSSEVTNSCKKGTTVIQRGTDLLADPLMELITVIPGDAQEMRISGKLVKASKESKSKSKKQAKKKCGL</sequence>
<reference evidence="3" key="1">
    <citation type="submission" date="2016-11" db="UniProtKB">
        <authorList>
            <consortium name="WormBaseParasite"/>
        </authorList>
    </citation>
    <scope>IDENTIFICATION</scope>
</reference>